<feature type="chain" id="PRO_5043792104" evidence="2">
    <location>
        <begin position="33"/>
        <end position="218"/>
    </location>
</feature>
<dbReference type="PANTHER" id="PTHR36933:SF1">
    <property type="entry name" value="SLL0788 PROTEIN"/>
    <property type="match status" value="1"/>
</dbReference>
<protein>
    <submittedName>
        <fullName evidence="3">Uncharacterized protein</fullName>
    </submittedName>
</protein>
<evidence type="ECO:0000256" key="2">
    <source>
        <dbReference type="SAM" id="SignalP"/>
    </source>
</evidence>
<gene>
    <name evidence="3" type="ORF">BST26_18610</name>
</gene>
<dbReference type="EMBL" id="MVHS01000062">
    <property type="protein sequence ID" value="ORA65374.1"/>
    <property type="molecule type" value="Genomic_DNA"/>
</dbReference>
<proteinExistence type="predicted"/>
<dbReference type="RefSeq" id="WP_083033093.1">
    <property type="nucleotide sequence ID" value="NZ_AP022618.1"/>
</dbReference>
<evidence type="ECO:0000313" key="4">
    <source>
        <dbReference type="Proteomes" id="UP000192801"/>
    </source>
</evidence>
<accession>A0A1X0CYY1</accession>
<dbReference type="Pfam" id="PF03713">
    <property type="entry name" value="DUF305"/>
    <property type="match status" value="1"/>
</dbReference>
<feature type="compositionally biased region" description="Low complexity" evidence="1">
    <location>
        <begin position="48"/>
        <end position="57"/>
    </location>
</feature>
<dbReference type="OrthoDB" id="26872at2"/>
<keyword evidence="4" id="KW-1185">Reference proteome</keyword>
<feature type="compositionally biased region" description="Basic and acidic residues" evidence="1">
    <location>
        <begin position="36"/>
        <end position="47"/>
    </location>
</feature>
<dbReference type="AlphaFoldDB" id="A0A1X0CYY1"/>
<dbReference type="PANTHER" id="PTHR36933">
    <property type="entry name" value="SLL0788 PROTEIN"/>
    <property type="match status" value="1"/>
</dbReference>
<sequence>MRNAPRPLATRITALAGGAALAVALSACGGSAKEPAAGHDGHEHDHSATSVTSSTTAASPFNSADVNFVTMMIPHHAQAIELAGLVDGRSANAELITLAGNVKNAQQPEIDTMKSMLRSWGYADDQADGNGHGGHGTGMAGMVDDATMAKLKTLSGTDFDTLWLQSMIGHHEGAIEMARAEIGETGGGINPPAKQLAQSIITTQQAEIDQMKGMLGHG</sequence>
<keyword evidence="2" id="KW-0732">Signal</keyword>
<dbReference type="InterPro" id="IPR005183">
    <property type="entry name" value="DUF305_CopM-like"/>
</dbReference>
<dbReference type="Proteomes" id="UP000192801">
    <property type="component" value="Unassembled WGS sequence"/>
</dbReference>
<evidence type="ECO:0000313" key="3">
    <source>
        <dbReference type="EMBL" id="ORA65374.1"/>
    </source>
</evidence>
<comment type="caution">
    <text evidence="3">The sequence shown here is derived from an EMBL/GenBank/DDBJ whole genome shotgun (WGS) entry which is preliminary data.</text>
</comment>
<organism evidence="3 4">
    <name type="scientific">Mycolicibacterium insubricum</name>
    <dbReference type="NCBI Taxonomy" id="444597"/>
    <lineage>
        <taxon>Bacteria</taxon>
        <taxon>Bacillati</taxon>
        <taxon>Actinomycetota</taxon>
        <taxon>Actinomycetes</taxon>
        <taxon>Mycobacteriales</taxon>
        <taxon>Mycobacteriaceae</taxon>
        <taxon>Mycolicibacterium</taxon>
    </lineage>
</organism>
<reference evidence="3 4" key="1">
    <citation type="submission" date="2016-12" db="EMBL/GenBank/DDBJ databases">
        <title>The new phylogeny of genus Mycobacterium.</title>
        <authorList>
            <person name="Tortoli E."/>
            <person name="Trovato A."/>
            <person name="Cirillo D.M."/>
        </authorList>
    </citation>
    <scope>NUCLEOTIDE SEQUENCE [LARGE SCALE GENOMIC DNA]</scope>
    <source>
        <strain evidence="3 4">DSM 45130</strain>
    </source>
</reference>
<evidence type="ECO:0000256" key="1">
    <source>
        <dbReference type="SAM" id="MobiDB-lite"/>
    </source>
</evidence>
<dbReference type="STRING" id="444597.BST26_18610"/>
<dbReference type="InterPro" id="IPR012347">
    <property type="entry name" value="Ferritin-like"/>
</dbReference>
<name>A0A1X0CYY1_9MYCO</name>
<feature type="region of interest" description="Disordered" evidence="1">
    <location>
        <begin position="32"/>
        <end position="57"/>
    </location>
</feature>
<feature type="signal peptide" evidence="2">
    <location>
        <begin position="1"/>
        <end position="32"/>
    </location>
</feature>
<dbReference type="PROSITE" id="PS51257">
    <property type="entry name" value="PROKAR_LIPOPROTEIN"/>
    <property type="match status" value="1"/>
</dbReference>
<dbReference type="Gene3D" id="1.20.1260.10">
    <property type="match status" value="1"/>
</dbReference>